<dbReference type="AlphaFoldDB" id="A0AAN5CUZ0"/>
<evidence type="ECO:0000313" key="1">
    <source>
        <dbReference type="EMBL" id="GMR51092.1"/>
    </source>
</evidence>
<protein>
    <submittedName>
        <fullName evidence="1">Uncharacterized protein</fullName>
    </submittedName>
</protein>
<gene>
    <name evidence="1" type="ORF">PMAYCL1PPCAC_21287</name>
</gene>
<evidence type="ECO:0000313" key="2">
    <source>
        <dbReference type="Proteomes" id="UP001328107"/>
    </source>
</evidence>
<dbReference type="EMBL" id="BTRK01000005">
    <property type="protein sequence ID" value="GMR51092.1"/>
    <property type="molecule type" value="Genomic_DNA"/>
</dbReference>
<comment type="caution">
    <text evidence="1">The sequence shown here is derived from an EMBL/GenBank/DDBJ whole genome shotgun (WGS) entry which is preliminary data.</text>
</comment>
<feature type="non-terminal residue" evidence="1">
    <location>
        <position position="1"/>
    </location>
</feature>
<feature type="non-terminal residue" evidence="1">
    <location>
        <position position="84"/>
    </location>
</feature>
<organism evidence="1 2">
    <name type="scientific">Pristionchus mayeri</name>
    <dbReference type="NCBI Taxonomy" id="1317129"/>
    <lineage>
        <taxon>Eukaryota</taxon>
        <taxon>Metazoa</taxon>
        <taxon>Ecdysozoa</taxon>
        <taxon>Nematoda</taxon>
        <taxon>Chromadorea</taxon>
        <taxon>Rhabditida</taxon>
        <taxon>Rhabditina</taxon>
        <taxon>Diplogasteromorpha</taxon>
        <taxon>Diplogasteroidea</taxon>
        <taxon>Neodiplogasteridae</taxon>
        <taxon>Pristionchus</taxon>
    </lineage>
</organism>
<keyword evidence="2" id="KW-1185">Reference proteome</keyword>
<dbReference type="Proteomes" id="UP001328107">
    <property type="component" value="Unassembled WGS sequence"/>
</dbReference>
<proteinExistence type="predicted"/>
<reference evidence="2" key="1">
    <citation type="submission" date="2022-10" db="EMBL/GenBank/DDBJ databases">
        <title>Genome assembly of Pristionchus species.</title>
        <authorList>
            <person name="Yoshida K."/>
            <person name="Sommer R.J."/>
        </authorList>
    </citation>
    <scope>NUCLEOTIDE SEQUENCE [LARGE SCALE GENOMIC DNA]</scope>
    <source>
        <strain evidence="2">RS5460</strain>
    </source>
</reference>
<name>A0AAN5CUZ0_9BILA</name>
<accession>A0AAN5CUZ0</accession>
<sequence length="84" mass="10200">FVTARRSTHPNFRFLMEHLSRNGTVMDIYQKDERPCYSLFDRSYEYMNRQVNQLRAIGTSMSFTTRCLDDFKRRPYPLHVDSHF</sequence>